<keyword evidence="12" id="KW-1185">Reference proteome</keyword>
<reference evidence="11 12" key="1">
    <citation type="submission" date="2018-07" db="EMBL/GenBank/DDBJ databases">
        <title>Genomic Encyclopedia of Type Strains, Phase III (KMG-III): the genomes of soil and plant-associated and newly described type strains.</title>
        <authorList>
            <person name="Whitman W."/>
        </authorList>
    </citation>
    <scope>NUCLEOTIDE SEQUENCE [LARGE SCALE GENOMIC DNA]</scope>
    <source>
        <strain evidence="11 12">CECT 7506</strain>
    </source>
</reference>
<evidence type="ECO:0000256" key="8">
    <source>
        <dbReference type="ARBA" id="ARBA00023012"/>
    </source>
</evidence>
<evidence type="ECO:0000256" key="2">
    <source>
        <dbReference type="ARBA" id="ARBA00012438"/>
    </source>
</evidence>
<comment type="caution">
    <text evidence="11">The sequence shown here is derived from an EMBL/GenBank/DDBJ whole genome shotgun (WGS) entry which is preliminary data.</text>
</comment>
<dbReference type="Proteomes" id="UP000252415">
    <property type="component" value="Unassembled WGS sequence"/>
</dbReference>
<keyword evidence="9" id="KW-0812">Transmembrane</keyword>
<evidence type="ECO:0000256" key="1">
    <source>
        <dbReference type="ARBA" id="ARBA00000085"/>
    </source>
</evidence>
<keyword evidence="8" id="KW-0902">Two-component regulatory system</keyword>
<feature type="transmembrane region" description="Helical" evidence="9">
    <location>
        <begin position="34"/>
        <end position="50"/>
    </location>
</feature>
<dbReference type="AlphaFoldDB" id="A0A368VUA8"/>
<comment type="catalytic activity">
    <reaction evidence="1">
        <text>ATP + protein L-histidine = ADP + protein N-phospho-L-histidine.</text>
        <dbReference type="EC" id="2.7.13.3"/>
    </reaction>
</comment>
<keyword evidence="3" id="KW-0597">Phosphoprotein</keyword>
<dbReference type="PANTHER" id="PTHR43547:SF2">
    <property type="entry name" value="HYBRID SIGNAL TRANSDUCTION HISTIDINE KINASE C"/>
    <property type="match status" value="1"/>
</dbReference>
<organism evidence="11 12">
    <name type="scientific">Paenibacillus prosopidis</name>
    <dbReference type="NCBI Taxonomy" id="630520"/>
    <lineage>
        <taxon>Bacteria</taxon>
        <taxon>Bacillati</taxon>
        <taxon>Bacillota</taxon>
        <taxon>Bacilli</taxon>
        <taxon>Bacillales</taxon>
        <taxon>Paenibacillaceae</taxon>
        <taxon>Paenibacillus</taxon>
    </lineage>
</organism>
<dbReference type="EMBL" id="QPJD01000014">
    <property type="protein sequence ID" value="RCW43043.1"/>
    <property type="molecule type" value="Genomic_DNA"/>
</dbReference>
<dbReference type="PRINTS" id="PR00344">
    <property type="entry name" value="BCTRLSENSOR"/>
</dbReference>
<evidence type="ECO:0000256" key="5">
    <source>
        <dbReference type="ARBA" id="ARBA00022741"/>
    </source>
</evidence>
<evidence type="ECO:0000256" key="7">
    <source>
        <dbReference type="ARBA" id="ARBA00022840"/>
    </source>
</evidence>
<keyword evidence="6 11" id="KW-0418">Kinase</keyword>
<sequence length="438" mass="49027">MNNLIKNERLQMIVIALATAIGAQFKINPFSGDYFRIGLGVSIFLFFLLFMRHLPYLTIGILTGIFSMVFQAADWMIATNAFSILESIQNNLAAGIYYVVFAFGMSRFQNRINEFHPLLLGAVVSVIDFASNVTELLIRGVLLDTHAFYLGEWFQLLAIAVVRSYFVIGLYSSISISQMRFLHAEQQKRMEQMINIGAGLYGEVFYLKKSMDTIESITVNSFNLSRKLKEENLNGYSGQALGVAQQIHEVKKDSQRILAGLLKLYDTEIVVDLSLSEILDFVVKGNQKYSEMLEKRIVIVKEVEANFFTPHYIPILTVLNNLVSNAVEAIEKHGTIRVQVVEKEKEFIFVVSDSGEGISAKDIPIIFEPGFTTKFNVEGIAATGIGLSHVRDIVHTFGGEIEVESSEKSAGARFFVHIPITALQKGGEADVDIFRYRG</sequence>
<dbReference type="EC" id="2.7.13.3" evidence="2"/>
<protein>
    <recommendedName>
        <fullName evidence="2">histidine kinase</fullName>
        <ecNumber evidence="2">2.7.13.3</ecNumber>
    </recommendedName>
</protein>
<dbReference type="PANTHER" id="PTHR43547">
    <property type="entry name" value="TWO-COMPONENT HISTIDINE KINASE"/>
    <property type="match status" value="1"/>
</dbReference>
<evidence type="ECO:0000313" key="12">
    <source>
        <dbReference type="Proteomes" id="UP000252415"/>
    </source>
</evidence>
<dbReference type="GO" id="GO:0005524">
    <property type="term" value="F:ATP binding"/>
    <property type="evidence" value="ECO:0007669"/>
    <property type="project" value="UniProtKB-KW"/>
</dbReference>
<feature type="transmembrane region" description="Helical" evidence="9">
    <location>
        <begin position="57"/>
        <end position="78"/>
    </location>
</feature>
<dbReference type="SUPFAM" id="SSF55874">
    <property type="entry name" value="ATPase domain of HSP90 chaperone/DNA topoisomerase II/histidine kinase"/>
    <property type="match status" value="1"/>
</dbReference>
<gene>
    <name evidence="11" type="ORF">DFP97_114106</name>
</gene>
<evidence type="ECO:0000313" key="11">
    <source>
        <dbReference type="EMBL" id="RCW43043.1"/>
    </source>
</evidence>
<dbReference type="Pfam" id="PF02518">
    <property type="entry name" value="HATPase_c"/>
    <property type="match status" value="1"/>
</dbReference>
<feature type="domain" description="Histidine kinase" evidence="10">
    <location>
        <begin position="255"/>
        <end position="422"/>
    </location>
</feature>
<dbReference type="GO" id="GO:0000155">
    <property type="term" value="F:phosphorelay sensor kinase activity"/>
    <property type="evidence" value="ECO:0007669"/>
    <property type="project" value="TreeGrafter"/>
</dbReference>
<keyword evidence="7" id="KW-0067">ATP-binding</keyword>
<evidence type="ECO:0000259" key="10">
    <source>
        <dbReference type="PROSITE" id="PS50109"/>
    </source>
</evidence>
<keyword evidence="9" id="KW-0472">Membrane</keyword>
<dbReference type="OrthoDB" id="1674512at2"/>
<dbReference type="PROSITE" id="PS50109">
    <property type="entry name" value="HIS_KIN"/>
    <property type="match status" value="1"/>
</dbReference>
<keyword evidence="9" id="KW-1133">Transmembrane helix</keyword>
<dbReference type="InterPro" id="IPR036890">
    <property type="entry name" value="HATPase_C_sf"/>
</dbReference>
<dbReference type="InterPro" id="IPR005467">
    <property type="entry name" value="His_kinase_dom"/>
</dbReference>
<name>A0A368VUA8_9BACL</name>
<proteinExistence type="predicted"/>
<evidence type="ECO:0000256" key="6">
    <source>
        <dbReference type="ARBA" id="ARBA00022777"/>
    </source>
</evidence>
<feature type="transmembrane region" description="Helical" evidence="9">
    <location>
        <begin position="153"/>
        <end position="171"/>
    </location>
</feature>
<dbReference type="Gene3D" id="3.30.565.10">
    <property type="entry name" value="Histidine kinase-like ATPase, C-terminal domain"/>
    <property type="match status" value="1"/>
</dbReference>
<keyword evidence="5" id="KW-0547">Nucleotide-binding</keyword>
<evidence type="ECO:0000256" key="3">
    <source>
        <dbReference type="ARBA" id="ARBA00022553"/>
    </source>
</evidence>
<feature type="transmembrane region" description="Helical" evidence="9">
    <location>
        <begin position="115"/>
        <end position="133"/>
    </location>
</feature>
<evidence type="ECO:0000256" key="9">
    <source>
        <dbReference type="SAM" id="Phobius"/>
    </source>
</evidence>
<dbReference type="SMART" id="SM00387">
    <property type="entry name" value="HATPase_c"/>
    <property type="match status" value="1"/>
</dbReference>
<keyword evidence="4" id="KW-0808">Transferase</keyword>
<dbReference type="InterPro" id="IPR003594">
    <property type="entry name" value="HATPase_dom"/>
</dbReference>
<accession>A0A368VUA8</accession>
<dbReference type="RefSeq" id="WP_114382205.1">
    <property type="nucleotide sequence ID" value="NZ_QPJD01000014.1"/>
</dbReference>
<evidence type="ECO:0000256" key="4">
    <source>
        <dbReference type="ARBA" id="ARBA00022679"/>
    </source>
</evidence>
<dbReference type="InterPro" id="IPR004358">
    <property type="entry name" value="Sig_transdc_His_kin-like_C"/>
</dbReference>
<feature type="transmembrane region" description="Helical" evidence="9">
    <location>
        <begin position="84"/>
        <end position="103"/>
    </location>
</feature>
<feature type="transmembrane region" description="Helical" evidence="9">
    <location>
        <begin position="12"/>
        <end position="28"/>
    </location>
</feature>